<evidence type="ECO:0000313" key="3">
    <source>
        <dbReference type="Proteomes" id="UP000782241"/>
    </source>
</evidence>
<dbReference type="Proteomes" id="UP000782241">
    <property type="component" value="Unassembled WGS sequence"/>
</dbReference>
<protein>
    <recommendedName>
        <fullName evidence="4">BTB domain-containing protein</fullName>
    </recommendedName>
</protein>
<dbReference type="InterPro" id="IPR011333">
    <property type="entry name" value="SKP1/BTB/POZ_sf"/>
</dbReference>
<proteinExistence type="predicted"/>
<accession>A0A9P7HBB4</accession>
<keyword evidence="3" id="KW-1185">Reference proteome</keyword>
<dbReference type="Gene3D" id="3.30.710.10">
    <property type="entry name" value="Potassium Channel Kv1.1, Chain A"/>
    <property type="match status" value="1"/>
</dbReference>
<evidence type="ECO:0008006" key="4">
    <source>
        <dbReference type="Google" id="ProtNLM"/>
    </source>
</evidence>
<feature type="region of interest" description="Disordered" evidence="1">
    <location>
        <begin position="89"/>
        <end position="128"/>
    </location>
</feature>
<sequence length="419" mass="47858">MACWESSRTQLIRCSKRGNRPHNFNSTQPLFIRSQPQNPRNVRKYFFQINMPDSAMHDIDPDGDTLLILQHSDAPFAVCSTDELWPNALPQHQSTNTKEGEISIVSREPTDGGDDVLSDTPSLVKDEPEPKHTRYKLCSHILRRTCSYFARLMSSKWQEAESEKGFQWTIKATDWDDEAVTMLMNILHHRTRAVPRAVSLEMLAKIAILVDYYGCHEVVELWVEIWMAKLGPVTSEYYSRDLLLRLTVATVFSDNESFNILTKVAIRRSRGPIHTLGLPIPQQIVDAIENKRQEVIAQLCKDLQSIWDGLNIKKQNDSIQCQWMLLGYIDQNLFLQGLKPLPNPPFSGFSLNELGNALHSFNSDEECPCIREDHIEYLRTRVLSCVYEALAVCNDGLSLQQLLVKEPTQDITRAECSSP</sequence>
<gene>
    <name evidence="2" type="ORF">KAF25_004031</name>
</gene>
<dbReference type="EMBL" id="JAGPUO010000006">
    <property type="protein sequence ID" value="KAG5661792.1"/>
    <property type="molecule type" value="Genomic_DNA"/>
</dbReference>
<reference evidence="2" key="1">
    <citation type="submission" date="2021-04" db="EMBL/GenBank/DDBJ databases">
        <title>Draft genome of Fusarium avenaceum strain F156N33, isolated from an atmospheric sample in Virginia.</title>
        <authorList>
            <person name="Yang S."/>
            <person name="Vinatzer B.A."/>
            <person name="Coleman J."/>
        </authorList>
    </citation>
    <scope>NUCLEOTIDE SEQUENCE</scope>
    <source>
        <strain evidence="2">F156N33</strain>
    </source>
</reference>
<dbReference type="AlphaFoldDB" id="A0A9P7HBB4"/>
<evidence type="ECO:0000256" key="1">
    <source>
        <dbReference type="SAM" id="MobiDB-lite"/>
    </source>
</evidence>
<comment type="caution">
    <text evidence="2">The sequence shown here is derived from an EMBL/GenBank/DDBJ whole genome shotgun (WGS) entry which is preliminary data.</text>
</comment>
<name>A0A9P7HBB4_9HYPO</name>
<organism evidence="2 3">
    <name type="scientific">Fusarium avenaceum</name>
    <dbReference type="NCBI Taxonomy" id="40199"/>
    <lineage>
        <taxon>Eukaryota</taxon>
        <taxon>Fungi</taxon>
        <taxon>Dikarya</taxon>
        <taxon>Ascomycota</taxon>
        <taxon>Pezizomycotina</taxon>
        <taxon>Sordariomycetes</taxon>
        <taxon>Hypocreomycetidae</taxon>
        <taxon>Hypocreales</taxon>
        <taxon>Nectriaceae</taxon>
        <taxon>Fusarium</taxon>
        <taxon>Fusarium tricinctum species complex</taxon>
    </lineage>
</organism>
<evidence type="ECO:0000313" key="2">
    <source>
        <dbReference type="EMBL" id="KAG5661792.1"/>
    </source>
</evidence>